<dbReference type="SUPFAM" id="SSF56784">
    <property type="entry name" value="HAD-like"/>
    <property type="match status" value="1"/>
</dbReference>
<dbReference type="Proteomes" id="UP000010408">
    <property type="component" value="Unassembled WGS sequence"/>
</dbReference>
<protein>
    <submittedName>
        <fullName evidence="1">HAD hydrolase, family IA, variant 3</fullName>
    </submittedName>
</protein>
<dbReference type="RefSeq" id="WP_005467857.1">
    <property type="nucleotide sequence ID" value="NZ_KB291032.1"/>
</dbReference>
<dbReference type="InterPro" id="IPR023214">
    <property type="entry name" value="HAD_sf"/>
</dbReference>
<dbReference type="STRING" id="1127696.HMPREF9134_01715"/>
<dbReference type="Pfam" id="PF00702">
    <property type="entry name" value="Hydrolase"/>
    <property type="match status" value="1"/>
</dbReference>
<dbReference type="EMBL" id="AMEQ01000040">
    <property type="protein sequence ID" value="EKY00381.1"/>
    <property type="molecule type" value="Genomic_DNA"/>
</dbReference>
<dbReference type="InterPro" id="IPR036412">
    <property type="entry name" value="HAD-like_sf"/>
</dbReference>
<dbReference type="InterPro" id="IPR023198">
    <property type="entry name" value="PGP-like_dom2"/>
</dbReference>
<dbReference type="CDD" id="cd02603">
    <property type="entry name" value="HAD_sEH-N_like"/>
    <property type="match status" value="1"/>
</dbReference>
<dbReference type="AlphaFoldDB" id="L1NAN0"/>
<dbReference type="PATRIC" id="fig|1127696.3.peg.1555"/>
<dbReference type="Gene3D" id="3.40.50.1000">
    <property type="entry name" value="HAD superfamily/HAD-like"/>
    <property type="match status" value="1"/>
</dbReference>
<dbReference type="InterPro" id="IPR006439">
    <property type="entry name" value="HAD-SF_hydro_IA"/>
</dbReference>
<dbReference type="SFLD" id="SFLDS00003">
    <property type="entry name" value="Haloacid_Dehalogenase"/>
    <property type="match status" value="1"/>
</dbReference>
<accession>L1NAN0</accession>
<organism evidence="1 2">
    <name type="scientific">Porphyromonas catoniae F0037</name>
    <dbReference type="NCBI Taxonomy" id="1127696"/>
    <lineage>
        <taxon>Bacteria</taxon>
        <taxon>Pseudomonadati</taxon>
        <taxon>Bacteroidota</taxon>
        <taxon>Bacteroidia</taxon>
        <taxon>Bacteroidales</taxon>
        <taxon>Porphyromonadaceae</taxon>
        <taxon>Porphyromonas</taxon>
    </lineage>
</organism>
<dbReference type="PANTHER" id="PTHR43611:SF3">
    <property type="entry name" value="FLAVIN MONONUCLEOTIDE HYDROLASE 1, CHLOROPLATIC"/>
    <property type="match status" value="1"/>
</dbReference>
<name>L1NAN0_9PORP</name>
<gene>
    <name evidence="1" type="ORF">HMPREF9134_01715</name>
</gene>
<dbReference type="PRINTS" id="PR00413">
    <property type="entry name" value="HADHALOGNASE"/>
</dbReference>
<reference evidence="1 2" key="1">
    <citation type="submission" date="2012-05" db="EMBL/GenBank/DDBJ databases">
        <authorList>
            <person name="Weinstock G."/>
            <person name="Sodergren E."/>
            <person name="Lobos E.A."/>
            <person name="Fulton L."/>
            <person name="Fulton R."/>
            <person name="Courtney L."/>
            <person name="Fronick C."/>
            <person name="O'Laughlin M."/>
            <person name="Godfrey J."/>
            <person name="Wilson R.M."/>
            <person name="Miner T."/>
            <person name="Farmer C."/>
            <person name="Delehaunty K."/>
            <person name="Cordes M."/>
            <person name="Minx P."/>
            <person name="Tomlinson C."/>
            <person name="Chen J."/>
            <person name="Wollam A."/>
            <person name="Pepin K.H."/>
            <person name="Bhonagiri V."/>
            <person name="Zhang X."/>
            <person name="Suruliraj S."/>
            <person name="Warren W."/>
            <person name="Mitreva M."/>
            <person name="Mardis E.R."/>
            <person name="Wilson R.K."/>
        </authorList>
    </citation>
    <scope>NUCLEOTIDE SEQUENCE [LARGE SCALE GENOMIC DNA]</scope>
    <source>
        <strain evidence="1 2">F0037</strain>
    </source>
</reference>
<keyword evidence="1" id="KW-0378">Hydrolase</keyword>
<dbReference type="HOGENOM" id="CLU_045011_9_5_10"/>
<evidence type="ECO:0000313" key="2">
    <source>
        <dbReference type="Proteomes" id="UP000010408"/>
    </source>
</evidence>
<evidence type="ECO:0000313" key="1">
    <source>
        <dbReference type="EMBL" id="EKY00381.1"/>
    </source>
</evidence>
<comment type="caution">
    <text evidence="1">The sequence shown here is derived from an EMBL/GenBank/DDBJ whole genome shotgun (WGS) entry which is preliminary data.</text>
</comment>
<dbReference type="NCBIfam" id="TIGR01509">
    <property type="entry name" value="HAD-SF-IA-v3"/>
    <property type="match status" value="1"/>
</dbReference>
<sequence length="211" mass="24144">MIRNIVFDLGGVLFTLDREEALRRFEALGVPDVEKMLDPYLQSGYFLQVEDGRMTEPEFRSALSSTSGRELSYDEIAHAYFGFLREVDVYKFDFIAEELGDYRIFILSNTNPYVMDFCESDRFLPNGRTLSSYCEKKFASCEMGLVKPDPEIFERMLSEGNMLPSETLFLDDGPNNVATAATFGIHTYCPKNGEDWRPTLRTLLKDLNTKG</sequence>
<proteinExistence type="predicted"/>
<dbReference type="Gene3D" id="1.10.150.240">
    <property type="entry name" value="Putative phosphatase, domain 2"/>
    <property type="match status" value="1"/>
</dbReference>
<dbReference type="eggNOG" id="COG1011">
    <property type="taxonomic scope" value="Bacteria"/>
</dbReference>
<dbReference type="PANTHER" id="PTHR43611">
    <property type="entry name" value="ALPHA-D-GLUCOSE 1-PHOSPHATE PHOSPHATASE"/>
    <property type="match status" value="1"/>
</dbReference>
<dbReference type="SFLD" id="SFLDG01129">
    <property type="entry name" value="C1.5:_HAD__Beta-PGM__Phosphata"/>
    <property type="match status" value="1"/>
</dbReference>
<dbReference type="GO" id="GO:0016787">
    <property type="term" value="F:hydrolase activity"/>
    <property type="evidence" value="ECO:0007669"/>
    <property type="project" value="UniProtKB-KW"/>
</dbReference>